<dbReference type="EMBL" id="JBBAYM010000016">
    <property type="protein sequence ID" value="MEI5612287.1"/>
    <property type="molecule type" value="Genomic_DNA"/>
</dbReference>
<evidence type="ECO:0000256" key="1">
    <source>
        <dbReference type="SAM" id="MobiDB-lite"/>
    </source>
</evidence>
<accession>A0ABU8GGG8</accession>
<gene>
    <name evidence="2" type="ORF">WB403_24330</name>
</gene>
<dbReference type="Proteomes" id="UP001365781">
    <property type="component" value="Unassembled WGS sequence"/>
</dbReference>
<comment type="caution">
    <text evidence="2">The sequence shown here is derived from an EMBL/GenBank/DDBJ whole genome shotgun (WGS) entry which is preliminary data.</text>
</comment>
<organism evidence="2 3">
    <name type="scientific">Streptomyces brasiliscabiei</name>
    <dbReference type="NCBI Taxonomy" id="2736302"/>
    <lineage>
        <taxon>Bacteria</taxon>
        <taxon>Bacillati</taxon>
        <taxon>Actinomycetota</taxon>
        <taxon>Actinomycetes</taxon>
        <taxon>Kitasatosporales</taxon>
        <taxon>Streptomycetaceae</taxon>
        <taxon>Streptomyces</taxon>
    </lineage>
</organism>
<evidence type="ECO:0000313" key="3">
    <source>
        <dbReference type="Proteomes" id="UP001365781"/>
    </source>
</evidence>
<evidence type="ECO:0000313" key="2">
    <source>
        <dbReference type="EMBL" id="MEI5612287.1"/>
    </source>
</evidence>
<name>A0ABU8GGG8_9ACTN</name>
<reference evidence="2 3" key="1">
    <citation type="submission" date="2024-03" db="EMBL/GenBank/DDBJ databases">
        <title>First Report of Pectobacterium brasiliscabiei causing potato scab in china.</title>
        <authorList>
            <person name="Handique U."/>
        </authorList>
    </citation>
    <scope>NUCLEOTIDE SEQUENCE [LARGE SCALE GENOMIC DNA]</scope>
    <source>
        <strain evidence="2 3">ZRIMU1503</strain>
    </source>
</reference>
<sequence length="53" mass="5627">MNATWATHRPHGRAPLDERAGDHDDHTRRRGDAAAVEPAGYDGSPTPPPVTAA</sequence>
<feature type="region of interest" description="Disordered" evidence="1">
    <location>
        <begin position="1"/>
        <end position="53"/>
    </location>
</feature>
<protein>
    <submittedName>
        <fullName evidence="2">Uncharacterized protein</fullName>
    </submittedName>
</protein>
<proteinExistence type="predicted"/>
<feature type="compositionally biased region" description="Basic and acidic residues" evidence="1">
    <location>
        <begin position="14"/>
        <end position="32"/>
    </location>
</feature>
<keyword evidence="3" id="KW-1185">Reference proteome</keyword>
<dbReference type="RefSeq" id="WP_336542733.1">
    <property type="nucleotide sequence ID" value="NZ_JBBAYL010000007.1"/>
</dbReference>